<protein>
    <submittedName>
        <fullName evidence="1">Uncharacterized protein</fullName>
    </submittedName>
</protein>
<dbReference type="EMBL" id="CM046388">
    <property type="protein sequence ID" value="KAI8571553.1"/>
    <property type="molecule type" value="Genomic_DNA"/>
</dbReference>
<name>A0ACC0Q474_RHOML</name>
<dbReference type="Proteomes" id="UP001062846">
    <property type="component" value="Chromosome 1"/>
</dbReference>
<accession>A0ACC0Q474</accession>
<proteinExistence type="predicted"/>
<gene>
    <name evidence="1" type="ORF">RHMOL_Rhmol01G0128800</name>
</gene>
<comment type="caution">
    <text evidence="1">The sequence shown here is derived from an EMBL/GenBank/DDBJ whole genome shotgun (WGS) entry which is preliminary data.</text>
</comment>
<organism evidence="1 2">
    <name type="scientific">Rhododendron molle</name>
    <name type="common">Chinese azalea</name>
    <name type="synonym">Azalea mollis</name>
    <dbReference type="NCBI Taxonomy" id="49168"/>
    <lineage>
        <taxon>Eukaryota</taxon>
        <taxon>Viridiplantae</taxon>
        <taxon>Streptophyta</taxon>
        <taxon>Embryophyta</taxon>
        <taxon>Tracheophyta</taxon>
        <taxon>Spermatophyta</taxon>
        <taxon>Magnoliopsida</taxon>
        <taxon>eudicotyledons</taxon>
        <taxon>Gunneridae</taxon>
        <taxon>Pentapetalae</taxon>
        <taxon>asterids</taxon>
        <taxon>Ericales</taxon>
        <taxon>Ericaceae</taxon>
        <taxon>Ericoideae</taxon>
        <taxon>Rhodoreae</taxon>
        <taxon>Rhododendron</taxon>
    </lineage>
</organism>
<reference evidence="1" key="1">
    <citation type="submission" date="2022-02" db="EMBL/GenBank/DDBJ databases">
        <title>Plant Genome Project.</title>
        <authorList>
            <person name="Zhang R.-G."/>
        </authorList>
    </citation>
    <scope>NUCLEOTIDE SEQUENCE</scope>
    <source>
        <strain evidence="1">AT1</strain>
    </source>
</reference>
<evidence type="ECO:0000313" key="1">
    <source>
        <dbReference type="EMBL" id="KAI8571553.1"/>
    </source>
</evidence>
<evidence type="ECO:0000313" key="2">
    <source>
        <dbReference type="Proteomes" id="UP001062846"/>
    </source>
</evidence>
<keyword evidence="2" id="KW-1185">Reference proteome</keyword>
<sequence length="209" mass="23432">MILHSVAFKFTTRAKKVRLDEAEDGHSSDHAMLGLTGQSSQATIGIKRMGDLDSKPFHIAAKRLYGKEADSKAMELCSLWDAYLRDPSWHPFKIIRGSDEEEEIIDEDDEKLKTLKNELGDEVYSAVTIALVEANEYNPRDRMSITFNATTSVSGTSDASVSYPFQVLVLQGMDAMSLDALLSNFVGKSPILFIRSVLYGYFHRIHHHC</sequence>